<dbReference type="PANTHER" id="PTHR43317">
    <property type="entry name" value="THERMOSPERMINE SYNTHASE ACAULIS5"/>
    <property type="match status" value="1"/>
</dbReference>
<protein>
    <submittedName>
        <fullName evidence="2">Spermidine synthase</fullName>
    </submittedName>
</protein>
<dbReference type="GO" id="GO:0006596">
    <property type="term" value="P:polyamine biosynthetic process"/>
    <property type="evidence" value="ECO:0007669"/>
    <property type="project" value="UniProtKB-KW"/>
</dbReference>
<name>A0A846ME26_9SPHN</name>
<sequence length="232" mass="24993">MLAIPEDGGAVPVELVDVAELPDGGQLRLLRRGDDYSIRFGDNELMGNQVRHSEEALATLACQRLVNPNSRILIGGLGMGFTLGAARRSLPSTAMITVAELIPKIAEWANGPLAHIFGDSLADPRVTLHMGDVHDVIDGEVAAFDAILLDVDNGPDGLIHLANERLYCNWGLRAAHSALRPQGILAIWSAYTDGDFVTRLGNARFDVEEVSVAAVVDGEDIVHSIWLATRQE</sequence>
<organism evidence="2 3">
    <name type="scientific">Sphingobium vermicomposti</name>
    <dbReference type="NCBI Taxonomy" id="529005"/>
    <lineage>
        <taxon>Bacteria</taxon>
        <taxon>Pseudomonadati</taxon>
        <taxon>Pseudomonadota</taxon>
        <taxon>Alphaproteobacteria</taxon>
        <taxon>Sphingomonadales</taxon>
        <taxon>Sphingomonadaceae</taxon>
        <taxon>Sphingobium</taxon>
    </lineage>
</organism>
<dbReference type="InterPro" id="IPR029063">
    <property type="entry name" value="SAM-dependent_MTases_sf"/>
</dbReference>
<comment type="caution">
    <text evidence="2">The sequence shown here is derived from an EMBL/GenBank/DDBJ whole genome shotgun (WGS) entry which is preliminary data.</text>
</comment>
<dbReference type="PANTHER" id="PTHR43317:SF3">
    <property type="entry name" value="BLR2883 PROTEIN"/>
    <property type="match status" value="1"/>
</dbReference>
<gene>
    <name evidence="2" type="ORF">FHS54_001021</name>
</gene>
<dbReference type="Proteomes" id="UP000576821">
    <property type="component" value="Unassembled WGS sequence"/>
</dbReference>
<keyword evidence="1" id="KW-0620">Polyamine biosynthesis</keyword>
<dbReference type="Gene3D" id="3.40.50.150">
    <property type="entry name" value="Vaccinia Virus protein VP39"/>
    <property type="match status" value="1"/>
</dbReference>
<reference evidence="2 3" key="1">
    <citation type="submission" date="2020-03" db="EMBL/GenBank/DDBJ databases">
        <title>Genomic Encyclopedia of Type Strains, Phase IV (KMG-IV): sequencing the most valuable type-strain genomes for metagenomic binning, comparative biology and taxonomic classification.</title>
        <authorList>
            <person name="Goeker M."/>
        </authorList>
    </citation>
    <scope>NUCLEOTIDE SEQUENCE [LARGE SCALE GENOMIC DNA]</scope>
    <source>
        <strain evidence="2 3">DSM 21299</strain>
    </source>
</reference>
<dbReference type="RefSeq" id="WP_208404792.1">
    <property type="nucleotide sequence ID" value="NZ_JAASQR010000002.1"/>
</dbReference>
<dbReference type="AlphaFoldDB" id="A0A846ME26"/>
<evidence type="ECO:0000313" key="3">
    <source>
        <dbReference type="Proteomes" id="UP000576821"/>
    </source>
</evidence>
<evidence type="ECO:0000313" key="2">
    <source>
        <dbReference type="EMBL" id="NIJ16055.1"/>
    </source>
</evidence>
<proteinExistence type="predicted"/>
<accession>A0A846ME26</accession>
<dbReference type="EMBL" id="JAASQR010000002">
    <property type="protein sequence ID" value="NIJ16055.1"/>
    <property type="molecule type" value="Genomic_DNA"/>
</dbReference>
<dbReference type="SUPFAM" id="SSF53335">
    <property type="entry name" value="S-adenosyl-L-methionine-dependent methyltransferases"/>
    <property type="match status" value="1"/>
</dbReference>
<keyword evidence="3" id="KW-1185">Reference proteome</keyword>
<evidence type="ECO:0000256" key="1">
    <source>
        <dbReference type="ARBA" id="ARBA00023115"/>
    </source>
</evidence>